<dbReference type="PANTHER" id="PTHR43802">
    <property type="entry name" value="ENOYL-COA HYDRATASE"/>
    <property type="match status" value="1"/>
</dbReference>
<dbReference type="PANTHER" id="PTHR43802:SF1">
    <property type="entry name" value="IP11341P-RELATED"/>
    <property type="match status" value="1"/>
</dbReference>
<dbReference type="InterPro" id="IPR029045">
    <property type="entry name" value="ClpP/crotonase-like_dom_sf"/>
</dbReference>
<dbReference type="EMBL" id="LR862131">
    <property type="protein sequence ID" value="CAD1836408.1"/>
    <property type="molecule type" value="Genomic_DNA"/>
</dbReference>
<feature type="region of interest" description="Disordered" evidence="2">
    <location>
        <begin position="1"/>
        <end position="22"/>
    </location>
</feature>
<protein>
    <recommendedName>
        <fullName evidence="3">Enoyl-CoA hydratase/isomerase domain-containing protein</fullName>
    </recommendedName>
</protein>
<dbReference type="Pfam" id="PF16113">
    <property type="entry name" value="ECH_2"/>
    <property type="match status" value="1"/>
</dbReference>
<reference evidence="4" key="1">
    <citation type="submission" date="2020-07" db="EMBL/GenBank/DDBJ databases">
        <authorList>
            <person name="Lin J."/>
        </authorList>
    </citation>
    <scope>NUCLEOTIDE SEQUENCE</scope>
</reference>
<comment type="similarity">
    <text evidence="1">Belongs to the enoyl-CoA hydratase/isomerase family.</text>
</comment>
<evidence type="ECO:0000256" key="2">
    <source>
        <dbReference type="SAM" id="MobiDB-lite"/>
    </source>
</evidence>
<dbReference type="GO" id="GO:0005777">
    <property type="term" value="C:peroxisome"/>
    <property type="evidence" value="ECO:0007669"/>
    <property type="project" value="TreeGrafter"/>
</dbReference>
<evidence type="ECO:0000259" key="3">
    <source>
        <dbReference type="Pfam" id="PF16113"/>
    </source>
</evidence>
<evidence type="ECO:0000256" key="1">
    <source>
        <dbReference type="ARBA" id="ARBA00005254"/>
    </source>
</evidence>
<dbReference type="InterPro" id="IPR045004">
    <property type="entry name" value="ECH_dom"/>
</dbReference>
<feature type="domain" description="Enoyl-CoA hydratase/isomerase" evidence="3">
    <location>
        <begin position="39"/>
        <end position="84"/>
    </location>
</feature>
<proteinExistence type="inferred from homology"/>
<feature type="region of interest" description="Disordered" evidence="2">
    <location>
        <begin position="90"/>
        <end position="169"/>
    </location>
</feature>
<gene>
    <name evidence="4" type="ORF">CB5_LOCUS19619</name>
</gene>
<name>A0A6V7Q0B4_ANACO</name>
<sequence length="271" mass="30658">MALAHSLSAPSSDPTPTSSSSAMDELIVVERRPHGSAVAVVTINRPGALNSLTRPMMVALAGAFRRLDADDTVAAVVLAGRGPRLLLRCRPHRRRGRLQGRHHGPRRRPRRPHGRVPQAHRRRHRRIHRHRRVRDRPRLRPARRGPQRQVRRPLRCRGRRSSPTLATPAPPLLANFNYPRPSLLADPCARGRRFFSDSSRCISRTASGSLIPHDEDDTAWIDAEFKAGAEQKEATENTLAAYKADQDMVLTELTPTRHARQLFDEMPRIWL</sequence>
<feature type="compositionally biased region" description="Basic residues" evidence="2">
    <location>
        <begin position="90"/>
        <end position="160"/>
    </location>
</feature>
<organism evidence="4">
    <name type="scientific">Ananas comosus var. bracteatus</name>
    <name type="common">red pineapple</name>
    <dbReference type="NCBI Taxonomy" id="296719"/>
    <lineage>
        <taxon>Eukaryota</taxon>
        <taxon>Viridiplantae</taxon>
        <taxon>Streptophyta</taxon>
        <taxon>Embryophyta</taxon>
        <taxon>Tracheophyta</taxon>
        <taxon>Spermatophyta</taxon>
        <taxon>Magnoliopsida</taxon>
        <taxon>Liliopsida</taxon>
        <taxon>Poales</taxon>
        <taxon>Bromeliaceae</taxon>
        <taxon>Bromelioideae</taxon>
        <taxon>Ananas</taxon>
    </lineage>
</organism>
<evidence type="ECO:0000313" key="4">
    <source>
        <dbReference type="EMBL" id="CAD1836408.1"/>
    </source>
</evidence>
<dbReference type="AlphaFoldDB" id="A0A6V7Q0B4"/>
<accession>A0A6V7Q0B4</accession>
<dbReference type="SUPFAM" id="SSF52096">
    <property type="entry name" value="ClpP/crotonase"/>
    <property type="match status" value="1"/>
</dbReference>
<dbReference type="Gene3D" id="3.30.300.220">
    <property type="match status" value="1"/>
</dbReference>